<evidence type="ECO:0000313" key="3">
    <source>
        <dbReference type="EMBL" id="RXI49310.1"/>
    </source>
</evidence>
<proteinExistence type="predicted"/>
<reference evidence="2 7" key="2">
    <citation type="submission" date="2022-09" db="EMBL/GenBank/DDBJ databases">
        <title>complete genome sequences of Clostridium tetani str. KHSU-234311-028 isolated from soil.</title>
        <authorList>
            <person name="Sekizuka T."/>
            <person name="Shitada C."/>
            <person name="Takahashi M."/>
            <person name="Kuroda M."/>
        </authorList>
    </citation>
    <scope>NUCLEOTIDE SEQUENCE [LARGE SCALE GENOMIC DNA]</scope>
    <source>
        <strain evidence="2 7">KHSU-234311-028</strain>
    </source>
</reference>
<dbReference type="Pfam" id="PF12841">
    <property type="entry name" value="YvrJ"/>
    <property type="match status" value="1"/>
</dbReference>
<organism evidence="3 6">
    <name type="scientific">Clostridium tetani</name>
    <dbReference type="NCBI Taxonomy" id="1513"/>
    <lineage>
        <taxon>Bacteria</taxon>
        <taxon>Bacillati</taxon>
        <taxon>Bacillota</taxon>
        <taxon>Clostridia</taxon>
        <taxon>Eubacteriales</taxon>
        <taxon>Clostridiaceae</taxon>
        <taxon>Clostridium</taxon>
    </lineage>
</organism>
<evidence type="ECO:0000313" key="7">
    <source>
        <dbReference type="Proteomes" id="UP001321763"/>
    </source>
</evidence>
<evidence type="ECO:0000256" key="1">
    <source>
        <dbReference type="SAM" id="Phobius"/>
    </source>
</evidence>
<dbReference type="Proteomes" id="UP001321763">
    <property type="component" value="Chromosome"/>
</dbReference>
<evidence type="ECO:0000313" key="5">
    <source>
        <dbReference type="Proteomes" id="UP000290273"/>
    </source>
</evidence>
<sequence>MFDEIVMLISNVGFPVAVTTYLLVRLDQRLEELTKAFIDLTRVIEAALEHQEREENLKK</sequence>
<reference evidence="5 6" key="1">
    <citation type="submission" date="2018-06" db="EMBL/GenBank/DDBJ databases">
        <title>Genome conservation of Clostridium tetani.</title>
        <authorList>
            <person name="Bruggemann H."/>
            <person name="Popoff M.R."/>
        </authorList>
    </citation>
    <scope>NUCLEOTIDE SEQUENCE [LARGE SCALE GENOMIC DNA]</scope>
    <source>
        <strain evidence="3 6">2017.061</strain>
        <strain evidence="4 5">63.05</strain>
    </source>
</reference>
<dbReference type="AlphaFoldDB" id="A0A4Q0UXY3"/>
<protein>
    <submittedName>
        <fullName evidence="3">YvrJ family protein</fullName>
    </submittedName>
</protein>
<dbReference type="Proteomes" id="UP000290921">
    <property type="component" value="Unassembled WGS sequence"/>
</dbReference>
<evidence type="ECO:0000313" key="4">
    <source>
        <dbReference type="EMBL" id="RXI51241.1"/>
    </source>
</evidence>
<dbReference type="EMBL" id="AP026818">
    <property type="protein sequence ID" value="BDR81152.1"/>
    <property type="molecule type" value="Genomic_DNA"/>
</dbReference>
<keyword evidence="1" id="KW-0472">Membrane</keyword>
<dbReference type="EMBL" id="QMAP01000004">
    <property type="protein sequence ID" value="RXI49310.1"/>
    <property type="molecule type" value="Genomic_DNA"/>
</dbReference>
<keyword evidence="1" id="KW-1133">Transmembrane helix</keyword>
<dbReference type="EMBL" id="QMAU01000055">
    <property type="protein sequence ID" value="RXI51241.1"/>
    <property type="molecule type" value="Genomic_DNA"/>
</dbReference>
<keyword evidence="1" id="KW-0812">Transmembrane</keyword>
<dbReference type="Proteomes" id="UP000290273">
    <property type="component" value="Unassembled WGS sequence"/>
</dbReference>
<feature type="transmembrane region" description="Helical" evidence="1">
    <location>
        <begin position="6"/>
        <end position="24"/>
    </location>
</feature>
<gene>
    <name evidence="3" type="ORF">DP130_04440</name>
    <name evidence="4" type="ORF">DP131_14805</name>
    <name evidence="2" type="ORF">K234311028_13980</name>
</gene>
<accession>A0A4Q0UXY3</accession>
<evidence type="ECO:0000313" key="2">
    <source>
        <dbReference type="EMBL" id="BDR81152.1"/>
    </source>
</evidence>
<dbReference type="RefSeq" id="WP_039261164.1">
    <property type="nucleotide sequence ID" value="NZ_AP026806.1"/>
</dbReference>
<dbReference type="InterPro" id="IPR024419">
    <property type="entry name" value="YvrJ"/>
</dbReference>
<evidence type="ECO:0000313" key="6">
    <source>
        <dbReference type="Proteomes" id="UP000290921"/>
    </source>
</evidence>
<name>A0A4Q0UXY3_CLOTA</name>